<dbReference type="HAMAP" id="MF_00181">
    <property type="entry name" value="Cytosol_peptidase_M17"/>
    <property type="match status" value="1"/>
</dbReference>
<dbReference type="Gene3D" id="3.40.220.10">
    <property type="entry name" value="Leucine Aminopeptidase, subunit E, domain 1"/>
    <property type="match status" value="1"/>
</dbReference>
<accession>A0A2H0BSK7</accession>
<feature type="domain" description="Cytosol aminopeptidase" evidence="8">
    <location>
        <begin position="375"/>
        <end position="382"/>
    </location>
</feature>
<dbReference type="NCBIfam" id="NF002076">
    <property type="entry name" value="PRK00913.2-3"/>
    <property type="match status" value="1"/>
</dbReference>
<protein>
    <recommendedName>
        <fullName evidence="7">Probable cytosol aminopeptidase</fullName>
        <ecNumber evidence="7">3.4.11.1</ecNumber>
    </recommendedName>
    <alternativeName>
        <fullName evidence="7">Leucine aminopeptidase</fullName>
        <shortName evidence="7">LAP</shortName>
        <ecNumber evidence="7">3.4.11.10</ecNumber>
    </alternativeName>
    <alternativeName>
        <fullName evidence="7">Leucyl aminopeptidase</fullName>
    </alternativeName>
</protein>
<dbReference type="PANTHER" id="PTHR11963">
    <property type="entry name" value="LEUCINE AMINOPEPTIDASE-RELATED"/>
    <property type="match status" value="1"/>
</dbReference>
<comment type="cofactor">
    <cofactor evidence="7">
        <name>Mn(2+)</name>
        <dbReference type="ChEBI" id="CHEBI:29035"/>
    </cofactor>
    <text evidence="7">Binds 2 manganese ions per subunit.</text>
</comment>
<dbReference type="Gene3D" id="3.40.630.10">
    <property type="entry name" value="Zn peptidases"/>
    <property type="match status" value="1"/>
</dbReference>
<dbReference type="NCBIfam" id="NF002074">
    <property type="entry name" value="PRK00913.1-4"/>
    <property type="match status" value="1"/>
</dbReference>
<name>A0A2H0BSK7_9BACT</name>
<comment type="caution">
    <text evidence="9">The sequence shown here is derived from an EMBL/GenBank/DDBJ whole genome shotgun (WGS) entry which is preliminary data.</text>
</comment>
<proteinExistence type="inferred from homology"/>
<dbReference type="NCBIfam" id="NF002083">
    <property type="entry name" value="PRK00913.3-5"/>
    <property type="match status" value="1"/>
</dbReference>
<dbReference type="SUPFAM" id="SSF52949">
    <property type="entry name" value="Macro domain-like"/>
    <property type="match status" value="1"/>
</dbReference>
<evidence type="ECO:0000256" key="5">
    <source>
        <dbReference type="ARBA" id="ARBA00022670"/>
    </source>
</evidence>
<dbReference type="EMBL" id="PCSZ01000056">
    <property type="protein sequence ID" value="PIP60519.1"/>
    <property type="molecule type" value="Genomic_DNA"/>
</dbReference>
<feature type="binding site" evidence="7">
    <location>
        <position position="377"/>
    </location>
    <ligand>
        <name>Mn(2+)</name>
        <dbReference type="ChEBI" id="CHEBI:29035"/>
        <label>1</label>
    </ligand>
</feature>
<dbReference type="GO" id="GO:0006508">
    <property type="term" value="P:proteolysis"/>
    <property type="evidence" value="ECO:0007669"/>
    <property type="project" value="UniProtKB-KW"/>
</dbReference>
<keyword evidence="7" id="KW-0479">Metal-binding</keyword>
<dbReference type="GO" id="GO:0070006">
    <property type="term" value="F:metalloaminopeptidase activity"/>
    <property type="evidence" value="ECO:0007669"/>
    <property type="project" value="InterPro"/>
</dbReference>
<feature type="binding site" evidence="7">
    <location>
        <position position="379"/>
    </location>
    <ligand>
        <name>Mn(2+)</name>
        <dbReference type="ChEBI" id="CHEBI:29035"/>
        <label>2</label>
    </ligand>
</feature>
<keyword evidence="5 7" id="KW-0645">Protease</keyword>
<evidence type="ECO:0000256" key="3">
    <source>
        <dbReference type="ARBA" id="ARBA00009528"/>
    </source>
</evidence>
<dbReference type="PRINTS" id="PR00481">
    <property type="entry name" value="LAMNOPPTDASE"/>
</dbReference>
<dbReference type="SUPFAM" id="SSF53187">
    <property type="entry name" value="Zn-dependent exopeptidases"/>
    <property type="match status" value="1"/>
</dbReference>
<evidence type="ECO:0000256" key="4">
    <source>
        <dbReference type="ARBA" id="ARBA00022438"/>
    </source>
</evidence>
<dbReference type="InterPro" id="IPR000819">
    <property type="entry name" value="Peptidase_M17_C"/>
</dbReference>
<reference evidence="9 10" key="1">
    <citation type="submission" date="2017-09" db="EMBL/GenBank/DDBJ databases">
        <title>Depth-based differentiation of microbial function through sediment-hosted aquifers and enrichment of novel symbionts in the deep terrestrial subsurface.</title>
        <authorList>
            <person name="Probst A.J."/>
            <person name="Ladd B."/>
            <person name="Jarett J.K."/>
            <person name="Geller-Mcgrath D.E."/>
            <person name="Sieber C.M."/>
            <person name="Emerson J.B."/>
            <person name="Anantharaman K."/>
            <person name="Thomas B.C."/>
            <person name="Malmstrom R."/>
            <person name="Stieglmeier M."/>
            <person name="Klingl A."/>
            <person name="Woyke T."/>
            <person name="Ryan C.M."/>
            <person name="Banfield J.F."/>
        </authorList>
    </citation>
    <scope>NUCLEOTIDE SEQUENCE [LARGE SCALE GENOMIC DNA]</scope>
    <source>
        <strain evidence="9">CG22_combo_CG10-13_8_21_14_all_47_17</strain>
    </source>
</reference>
<dbReference type="Pfam" id="PF00883">
    <property type="entry name" value="Peptidase_M17"/>
    <property type="match status" value="1"/>
</dbReference>
<dbReference type="InterPro" id="IPR011356">
    <property type="entry name" value="Leucine_aapep/pepB"/>
</dbReference>
<dbReference type="InterPro" id="IPR008283">
    <property type="entry name" value="Peptidase_M17_N"/>
</dbReference>
<gene>
    <name evidence="7" type="primary">pepA</name>
    <name evidence="9" type="ORF">COX00_02835</name>
</gene>
<feature type="binding site" evidence="7">
    <location>
        <position position="318"/>
    </location>
    <ligand>
        <name>Mn(2+)</name>
        <dbReference type="ChEBI" id="CHEBI:29035"/>
        <label>2</label>
    </ligand>
</feature>
<evidence type="ECO:0000256" key="2">
    <source>
        <dbReference type="ARBA" id="ARBA00000967"/>
    </source>
</evidence>
<comment type="catalytic activity">
    <reaction evidence="1 7">
        <text>Release of an N-terminal amino acid, Xaa-|-Yaa-, in which Xaa is preferably Leu, but may be other amino acids including Pro although not Arg or Lys, and Yaa may be Pro. Amino acid amides and methyl esters are also readily hydrolyzed, but rates on arylamides are exceedingly low.</text>
        <dbReference type="EC" id="3.4.11.1"/>
    </reaction>
</comment>
<keyword evidence="4 7" id="KW-0031">Aminopeptidase</keyword>
<comment type="function">
    <text evidence="7">Presumably involved in the processing and regular turnover of intracellular proteins. Catalyzes the removal of unsubstituted N-terminal amino acids from various peptides.</text>
</comment>
<comment type="subcellular location">
    <subcellularLocation>
        <location evidence="7">Cytoplasm</location>
    </subcellularLocation>
</comment>
<feature type="binding site" evidence="7">
    <location>
        <position position="295"/>
    </location>
    <ligand>
        <name>Mn(2+)</name>
        <dbReference type="ChEBI" id="CHEBI:29035"/>
        <label>2</label>
    </ligand>
</feature>
<dbReference type="GO" id="GO:0030145">
    <property type="term" value="F:manganese ion binding"/>
    <property type="evidence" value="ECO:0007669"/>
    <property type="project" value="UniProtKB-UniRule"/>
</dbReference>
<dbReference type="InterPro" id="IPR023042">
    <property type="entry name" value="Peptidase_M17_leu_NH2_pept"/>
</dbReference>
<dbReference type="PROSITE" id="PS00631">
    <property type="entry name" value="CYTOSOL_AP"/>
    <property type="match status" value="1"/>
</dbReference>
<keyword evidence="6 7" id="KW-0378">Hydrolase</keyword>
<feature type="active site" evidence="7">
    <location>
        <position position="307"/>
    </location>
</feature>
<feature type="binding site" evidence="7">
    <location>
        <position position="300"/>
    </location>
    <ligand>
        <name>Mn(2+)</name>
        <dbReference type="ChEBI" id="CHEBI:29035"/>
        <label>2</label>
    </ligand>
</feature>
<evidence type="ECO:0000313" key="9">
    <source>
        <dbReference type="EMBL" id="PIP60519.1"/>
    </source>
</evidence>
<evidence type="ECO:0000256" key="7">
    <source>
        <dbReference type="HAMAP-Rule" id="MF_00181"/>
    </source>
</evidence>
<evidence type="ECO:0000313" key="10">
    <source>
        <dbReference type="Proteomes" id="UP000231581"/>
    </source>
</evidence>
<dbReference type="EC" id="3.4.11.10" evidence="7"/>
<dbReference type="GO" id="GO:0005737">
    <property type="term" value="C:cytoplasm"/>
    <property type="evidence" value="ECO:0007669"/>
    <property type="project" value="UniProtKB-SubCell"/>
</dbReference>
<sequence>MTFCPRWKTRAFSCQIFCGEGRLKDMQIQAAHGNIFEQKTGLLVLPLKKGETLSTQWKELDALFEQQLSKLLQEQEFEGKQGEALVIPSLGKGKAWKLCVIGIGDAKKFSLESYRVIGAHITKRAKEAKVKQVLIPFEAFPSLEGVSLRVAAERFAEGLLLADYSFHAYHKKAQERVKKQAIDRVECFVGSAAKARQIEAGLEEACAIVEGTCLARDLVNTPSADMTPAHMVDVARELTASPRITLKLLSKAQMEKLGMHGALAVARGSDHEPVGVHLIYRPAKKAKKKIAIVGKAVTFDSGGLSLKPAGGMMTMKIDMGGAAAVLGLFKVLPFLQPKAEVHGIFLAVENMPSGRSYRPGDVVRAMNGKTIEVLNTDAEGRITLADALCYAVKQKPDAIVDLATLTGACVSALGEDMAGLLSNDSKLSQKIQAAAKEAGEPLWELPLYEPYKEHIKSKIADIKNISAHGAGTITAALFLQYFVGDSSWAHLDIAGPAYSERETQPDLPQGASGYGVRTLTRYLQAL</sequence>
<feature type="binding site" evidence="7">
    <location>
        <position position="379"/>
    </location>
    <ligand>
        <name>Mn(2+)</name>
        <dbReference type="ChEBI" id="CHEBI:29035"/>
        <label>1</label>
    </ligand>
</feature>
<dbReference type="CDD" id="cd00433">
    <property type="entry name" value="Peptidase_M17"/>
    <property type="match status" value="1"/>
</dbReference>
<dbReference type="AlphaFoldDB" id="A0A2H0BSK7"/>
<dbReference type="Pfam" id="PF02789">
    <property type="entry name" value="Peptidase_M17_N"/>
    <property type="match status" value="1"/>
</dbReference>
<feature type="active site" evidence="7">
    <location>
        <position position="381"/>
    </location>
</feature>
<evidence type="ECO:0000259" key="8">
    <source>
        <dbReference type="PROSITE" id="PS00631"/>
    </source>
</evidence>
<dbReference type="NCBIfam" id="NF002073">
    <property type="entry name" value="PRK00913.1-2"/>
    <property type="match status" value="1"/>
</dbReference>
<dbReference type="EC" id="3.4.11.1" evidence="7"/>
<keyword evidence="7" id="KW-0963">Cytoplasm</keyword>
<feature type="binding site" evidence="7">
    <location>
        <position position="300"/>
    </location>
    <ligand>
        <name>Mn(2+)</name>
        <dbReference type="ChEBI" id="CHEBI:29035"/>
        <label>1</label>
    </ligand>
</feature>
<organism evidence="9 10">
    <name type="scientific">Candidatus Uhrbacteria bacterium CG22_combo_CG10-13_8_21_14_all_47_17</name>
    <dbReference type="NCBI Taxonomy" id="1975041"/>
    <lineage>
        <taxon>Bacteria</taxon>
        <taxon>Candidatus Uhriibacteriota</taxon>
    </lineage>
</organism>
<dbReference type="InterPro" id="IPR043472">
    <property type="entry name" value="Macro_dom-like"/>
</dbReference>
<dbReference type="Proteomes" id="UP000231581">
    <property type="component" value="Unassembled WGS sequence"/>
</dbReference>
<evidence type="ECO:0000256" key="6">
    <source>
        <dbReference type="ARBA" id="ARBA00022801"/>
    </source>
</evidence>
<comment type="similarity">
    <text evidence="3 7">Belongs to the peptidase M17 family.</text>
</comment>
<dbReference type="PANTHER" id="PTHR11963:SF23">
    <property type="entry name" value="CYTOSOL AMINOPEPTIDASE"/>
    <property type="match status" value="1"/>
</dbReference>
<comment type="catalytic activity">
    <reaction evidence="2 7">
        <text>Release of an N-terminal amino acid, preferentially leucine, but not glutamic or aspartic acids.</text>
        <dbReference type="EC" id="3.4.11.10"/>
    </reaction>
</comment>
<keyword evidence="7" id="KW-0464">Manganese</keyword>
<evidence type="ECO:0000256" key="1">
    <source>
        <dbReference type="ARBA" id="ARBA00000135"/>
    </source>
</evidence>